<proteinExistence type="predicted"/>
<evidence type="ECO:0000313" key="1">
    <source>
        <dbReference type="EMBL" id="KAA2256541.1"/>
    </source>
</evidence>
<comment type="caution">
    <text evidence="1">The sequence shown here is derived from an EMBL/GenBank/DDBJ whole genome shotgun (WGS) entry which is preliminary data.</text>
</comment>
<protein>
    <submittedName>
        <fullName evidence="1">DUF2891 domain-containing protein</fullName>
    </submittedName>
</protein>
<dbReference type="Pfam" id="PF11199">
    <property type="entry name" value="DUF2891"/>
    <property type="match status" value="1"/>
</dbReference>
<accession>A0A5B2WY83</accession>
<dbReference type="EMBL" id="VUOB01000051">
    <property type="protein sequence ID" value="KAA2256541.1"/>
    <property type="molecule type" value="Genomic_DNA"/>
</dbReference>
<evidence type="ECO:0000313" key="2">
    <source>
        <dbReference type="Proteomes" id="UP000323454"/>
    </source>
</evidence>
<dbReference type="InterPro" id="IPR021365">
    <property type="entry name" value="DUF2891"/>
</dbReference>
<sequence>MVWTRLDDGTAGRLLDTAVANVQRDYPVHWTHLIESDRDLVPQRVRHPVFAGSFDWHSCVHQTWLAVRLLRLRPAIAGASAARDVLDGLITPANCAVEAEFFASPAGRHWERPYGWCWLLMLDAELRGWAASVADADAARWSAALRPLADAVRRRWLEWQSGARWPMRVGTHGNTAFATGLVLDAARAVGDEELESVGVAAALRWHGSDAGYGGFEPDAADFLSPALIEADLMRRALTGPEFAAWFDAFLPDVAAPRWQVLREPVPVPDPTDPYGSHLAGLALSRAWCWRKIAAALPQDHRHRDLAVTASAAHREAGWGYVFGHGYAAEHWLGTFAAYLDLGALTAG</sequence>
<gene>
    <name evidence="1" type="ORF">F0L68_26265</name>
</gene>
<dbReference type="AlphaFoldDB" id="A0A5B2WY83"/>
<reference evidence="1 2" key="2">
    <citation type="submission" date="2019-09" db="EMBL/GenBank/DDBJ databases">
        <authorList>
            <person name="Jin C."/>
        </authorList>
    </citation>
    <scope>NUCLEOTIDE SEQUENCE [LARGE SCALE GENOMIC DNA]</scope>
    <source>
        <strain evidence="1 2">AN110305</strain>
    </source>
</reference>
<organism evidence="1 2">
    <name type="scientific">Solihabitans fulvus</name>
    <dbReference type="NCBI Taxonomy" id="1892852"/>
    <lineage>
        <taxon>Bacteria</taxon>
        <taxon>Bacillati</taxon>
        <taxon>Actinomycetota</taxon>
        <taxon>Actinomycetes</taxon>
        <taxon>Pseudonocardiales</taxon>
        <taxon>Pseudonocardiaceae</taxon>
        <taxon>Solihabitans</taxon>
    </lineage>
</organism>
<dbReference type="OrthoDB" id="9779797at2"/>
<keyword evidence="2" id="KW-1185">Reference proteome</keyword>
<dbReference type="RefSeq" id="WP_149852483.1">
    <property type="nucleotide sequence ID" value="NZ_VUOB01000051.1"/>
</dbReference>
<name>A0A5B2WY83_9PSEU</name>
<dbReference type="Proteomes" id="UP000323454">
    <property type="component" value="Unassembled WGS sequence"/>
</dbReference>
<reference evidence="1 2" key="1">
    <citation type="submission" date="2019-09" db="EMBL/GenBank/DDBJ databases">
        <title>Goodfellowia gen. nov., a new genus of the Pseudonocardineae related to Actinoalloteichus, containing Goodfellowia coeruleoviolacea gen. nov., comb. nov. gen. nov., comb. nov.</title>
        <authorList>
            <person name="Labeda D."/>
        </authorList>
    </citation>
    <scope>NUCLEOTIDE SEQUENCE [LARGE SCALE GENOMIC DNA]</scope>
    <source>
        <strain evidence="1 2">AN110305</strain>
    </source>
</reference>